<name>A0A1I8H6C0_9PLAT</name>
<dbReference type="PANTHER" id="PTHR11584:SF369">
    <property type="entry name" value="MITOGEN-ACTIVATED PROTEIN KINASE KINASE KINASE 19-RELATED"/>
    <property type="match status" value="1"/>
</dbReference>
<protein>
    <submittedName>
        <fullName evidence="8">Protein kinase domain-containing protein</fullName>
    </submittedName>
</protein>
<dbReference type="InterPro" id="IPR011009">
    <property type="entry name" value="Kinase-like_dom_sf"/>
</dbReference>
<keyword evidence="4" id="KW-0418">Kinase</keyword>
<dbReference type="GO" id="GO:0004674">
    <property type="term" value="F:protein serine/threonine kinase activity"/>
    <property type="evidence" value="ECO:0007669"/>
    <property type="project" value="UniProtKB-KW"/>
</dbReference>
<accession>A0A1I8H6C0</accession>
<evidence type="ECO:0000259" key="6">
    <source>
        <dbReference type="PROSITE" id="PS50011"/>
    </source>
</evidence>
<dbReference type="Proteomes" id="UP000095280">
    <property type="component" value="Unplaced"/>
</dbReference>
<evidence type="ECO:0000256" key="3">
    <source>
        <dbReference type="ARBA" id="ARBA00022741"/>
    </source>
</evidence>
<keyword evidence="7" id="KW-1185">Reference proteome</keyword>
<dbReference type="GO" id="GO:0005524">
    <property type="term" value="F:ATP binding"/>
    <property type="evidence" value="ECO:0007669"/>
    <property type="project" value="UniProtKB-KW"/>
</dbReference>
<dbReference type="SUPFAM" id="SSF56112">
    <property type="entry name" value="Protein kinase-like (PK-like)"/>
    <property type="match status" value="2"/>
</dbReference>
<dbReference type="WBParaSite" id="maker-uti_cns_0004717-snap-gene-0.19-mRNA-1">
    <property type="protein sequence ID" value="maker-uti_cns_0004717-snap-gene-0.19-mRNA-1"/>
    <property type="gene ID" value="maker-uti_cns_0004717-snap-gene-0.19"/>
</dbReference>
<keyword evidence="2" id="KW-0808">Transferase</keyword>
<proteinExistence type="predicted"/>
<evidence type="ECO:0000256" key="1">
    <source>
        <dbReference type="ARBA" id="ARBA00022527"/>
    </source>
</evidence>
<evidence type="ECO:0000313" key="7">
    <source>
        <dbReference type="Proteomes" id="UP000095280"/>
    </source>
</evidence>
<feature type="domain" description="Protein kinase" evidence="6">
    <location>
        <begin position="104"/>
        <end position="378"/>
    </location>
</feature>
<keyword evidence="1" id="KW-0723">Serine/threonine-protein kinase</keyword>
<evidence type="ECO:0000256" key="5">
    <source>
        <dbReference type="ARBA" id="ARBA00022840"/>
    </source>
</evidence>
<keyword evidence="3" id="KW-0547">Nucleotide-binding</keyword>
<dbReference type="Gene3D" id="1.10.510.10">
    <property type="entry name" value="Transferase(Phosphotransferase) domain 1"/>
    <property type="match status" value="2"/>
</dbReference>
<sequence>MSETDGANAGATASTNTDSHFLESAAADGNLEVVKYLVKKIEVDKSAMCLRAAKRAADEGHSKVMNILLKEVQELRVSQADHRETNPAGRTRSRSGSHLFDNDWNKIRTLGRGASGTVHEVLTDIGIRCATKTIALPMQLNADEPAEVRKKIDRSLNAEKNLCELQHDNIVKYLYICQPEPATVVLFMELLDGCSLDTFITKSSKLDEETIGLFSTQICSALAYIHSQEPPLIHRDINCRNIVVLADKTRIKLVDFGLSIKLEQSVSHISASNPEPKGTMPFMAPELLGGKDDSSNPHYSKSSDIWAFGCSVYQMASGELPFSECGNRYNIPEQLQKNGAPRLPNGCSTELRAFYDCCTAREPKDRKSAGDLLGHKFLALFESPPILCDWENIRLLSGEGAGCADIHEVLTDKQIKCATKTLKLQVQQGDQPNNASSINAITSDRNLCRLRHDNIVKFLHIAEKDHATCVVFMELLEGVTLETYIDKKPLAERYIRKFSKQICSALKYIHNLDEPVIHRNINCSNILILSETKKVKLIGFGLAIKLDNLVSHANDNSATPKGTLAFMSPELIAPDDPINRSALYSKGSDIWAFGCSVFQMASGIRPFDDIKSMFGIGKKINEGAPALPTSCSAKLSEFYKFCTFKNRNQRKSATELMEHDFLV</sequence>
<dbReference type="PANTHER" id="PTHR11584">
    <property type="entry name" value="SERINE/THREONINE PROTEIN KINASE"/>
    <property type="match status" value="1"/>
</dbReference>
<evidence type="ECO:0000256" key="2">
    <source>
        <dbReference type="ARBA" id="ARBA00022679"/>
    </source>
</evidence>
<dbReference type="Pfam" id="PF00069">
    <property type="entry name" value="Pkinase"/>
    <property type="match status" value="2"/>
</dbReference>
<dbReference type="InterPro" id="IPR000719">
    <property type="entry name" value="Prot_kinase_dom"/>
</dbReference>
<evidence type="ECO:0000313" key="8">
    <source>
        <dbReference type="WBParaSite" id="maker-uti_cns_0004717-snap-gene-0.19-mRNA-1"/>
    </source>
</evidence>
<evidence type="ECO:0000256" key="4">
    <source>
        <dbReference type="ARBA" id="ARBA00022777"/>
    </source>
</evidence>
<reference evidence="8" key="1">
    <citation type="submission" date="2016-11" db="UniProtKB">
        <authorList>
            <consortium name="WormBaseParasite"/>
        </authorList>
    </citation>
    <scope>IDENTIFICATION</scope>
</reference>
<dbReference type="PROSITE" id="PS50011">
    <property type="entry name" value="PROTEIN_KINASE_DOM"/>
    <property type="match status" value="2"/>
</dbReference>
<keyword evidence="5" id="KW-0067">ATP-binding</keyword>
<feature type="domain" description="Protein kinase" evidence="6">
    <location>
        <begin position="393"/>
        <end position="662"/>
    </location>
</feature>
<dbReference type="AlphaFoldDB" id="A0A1I8H6C0"/>
<organism evidence="7 8">
    <name type="scientific">Macrostomum lignano</name>
    <dbReference type="NCBI Taxonomy" id="282301"/>
    <lineage>
        <taxon>Eukaryota</taxon>
        <taxon>Metazoa</taxon>
        <taxon>Spiralia</taxon>
        <taxon>Lophotrochozoa</taxon>
        <taxon>Platyhelminthes</taxon>
        <taxon>Rhabditophora</taxon>
        <taxon>Macrostomorpha</taxon>
        <taxon>Macrostomida</taxon>
        <taxon>Macrostomidae</taxon>
        <taxon>Macrostomum</taxon>
    </lineage>
</organism>